<dbReference type="Proteomes" id="UP000541610">
    <property type="component" value="Unassembled WGS sequence"/>
</dbReference>
<sequence length="498" mass="54939">MNFCDIEAAAPQGSQLTQQAVHSDSDDDGRSLMEFIVPDTSQLSTYSTQEREGGREVSVTPARSVGTGDPAKKSPDYSRFYLITWSRPRDSSSGLRAPGDISKEGFGKELEHAFSHYDIPLSFYCIVAELHDDRVSVHYHASTASPRRHRWRRLAALLLKRGIALHFKPFLSYLACYRYSTKFDASPLLSFSHPALPSDPTERECRLVEERDSSGEGTRIRKLSDIAGWITAKKLKTEVQFLAEATKEKNVKDFVLNSRDSPSVMLGKVWSMNSAANNVDRAAKGRLQILRESAEAGECTCGGAASQAIQHILSRNSVPFTSFSESVIGMLRGGRSRNRNLAISGPSACGKSYLMGHLGEIYESLGALGSGSYPLAILLEKNVEIFILDDFRYNGKQVGFGVSDCLCFFEGKTPLTVALPKTVSKSDGVYVNDAPVTITVPGRFQANSKEMGPTEADMMNQRFLWIDLTCPLRPSDRLDLPKCGPCFSRFIISNTVQQ</sequence>
<dbReference type="Gene3D" id="3.40.50.300">
    <property type="entry name" value="P-loop containing nucleotide triphosphate hydrolases"/>
    <property type="match status" value="1"/>
</dbReference>
<dbReference type="AlphaFoldDB" id="A0A7J6NBV8"/>
<organism evidence="2 3">
    <name type="scientific">Perkinsus olseni</name>
    <name type="common">Perkinsus atlanticus</name>
    <dbReference type="NCBI Taxonomy" id="32597"/>
    <lineage>
        <taxon>Eukaryota</taxon>
        <taxon>Sar</taxon>
        <taxon>Alveolata</taxon>
        <taxon>Perkinsozoa</taxon>
        <taxon>Perkinsea</taxon>
        <taxon>Perkinsida</taxon>
        <taxon>Perkinsidae</taxon>
        <taxon>Perkinsus</taxon>
    </lineage>
</organism>
<dbReference type="OrthoDB" id="5957838at2759"/>
<dbReference type="EMBL" id="JABANP010000523">
    <property type="protein sequence ID" value="KAF4681343.1"/>
    <property type="molecule type" value="Genomic_DNA"/>
</dbReference>
<gene>
    <name evidence="2" type="ORF">FOZ60_012251</name>
</gene>
<feature type="region of interest" description="Disordered" evidence="1">
    <location>
        <begin position="8"/>
        <end position="28"/>
    </location>
</feature>
<evidence type="ECO:0000313" key="3">
    <source>
        <dbReference type="Proteomes" id="UP000541610"/>
    </source>
</evidence>
<proteinExistence type="predicted"/>
<name>A0A7J6NBV8_PEROL</name>
<protein>
    <submittedName>
        <fullName evidence="2">Uncharacterized protein</fullName>
    </submittedName>
</protein>
<feature type="compositionally biased region" description="Polar residues" evidence="1">
    <location>
        <begin position="12"/>
        <end position="22"/>
    </location>
</feature>
<accession>A0A7J6NBV8</accession>
<dbReference type="InterPro" id="IPR027417">
    <property type="entry name" value="P-loop_NTPase"/>
</dbReference>
<comment type="caution">
    <text evidence="2">The sequence shown here is derived from an EMBL/GenBank/DDBJ whole genome shotgun (WGS) entry which is preliminary data.</text>
</comment>
<feature type="region of interest" description="Disordered" evidence="1">
    <location>
        <begin position="45"/>
        <end position="72"/>
    </location>
</feature>
<evidence type="ECO:0000256" key="1">
    <source>
        <dbReference type="SAM" id="MobiDB-lite"/>
    </source>
</evidence>
<reference evidence="2 3" key="1">
    <citation type="submission" date="2020-04" db="EMBL/GenBank/DDBJ databases">
        <title>Perkinsus olseni comparative genomics.</title>
        <authorList>
            <person name="Bogema D.R."/>
        </authorList>
    </citation>
    <scope>NUCLEOTIDE SEQUENCE [LARGE SCALE GENOMIC DNA]</scope>
    <source>
        <strain evidence="2">00978-12</strain>
    </source>
</reference>
<evidence type="ECO:0000313" key="2">
    <source>
        <dbReference type="EMBL" id="KAF4681343.1"/>
    </source>
</evidence>